<evidence type="ECO:0000256" key="11">
    <source>
        <dbReference type="ARBA" id="ARBA00044743"/>
    </source>
</evidence>
<comment type="similarity">
    <text evidence="13">Belongs to the glycosyltransferase ALG3 family.</text>
</comment>
<keyword evidence="10 14" id="KW-0472">Membrane</keyword>
<dbReference type="PANTHER" id="PTHR12646:SF0">
    <property type="entry name" value="DOL-P-MAN:MAN(5)GLCNAC(2)-PP-DOL ALPHA-1,3-MANNOSYLTRANSFERASE"/>
    <property type="match status" value="1"/>
</dbReference>
<dbReference type="InterPro" id="IPR007873">
    <property type="entry name" value="Glycosyltransferase_ALG3"/>
</dbReference>
<feature type="non-terminal residue" evidence="15">
    <location>
        <position position="1"/>
    </location>
</feature>
<dbReference type="PANTHER" id="PTHR12646">
    <property type="entry name" value="NOT56 - RELATED"/>
    <property type="match status" value="1"/>
</dbReference>
<name>A0A9N9CL02_9GLOM</name>
<dbReference type="Proteomes" id="UP000789342">
    <property type="component" value="Unassembled WGS sequence"/>
</dbReference>
<evidence type="ECO:0000256" key="7">
    <source>
        <dbReference type="ARBA" id="ARBA00022692"/>
    </source>
</evidence>
<reference evidence="15" key="1">
    <citation type="submission" date="2021-06" db="EMBL/GenBank/DDBJ databases">
        <authorList>
            <person name="Kallberg Y."/>
            <person name="Tangrot J."/>
            <person name="Rosling A."/>
        </authorList>
    </citation>
    <scope>NUCLEOTIDE SEQUENCE</scope>
    <source>
        <strain evidence="15">CL551</strain>
    </source>
</reference>
<feature type="transmembrane region" description="Helical" evidence="14">
    <location>
        <begin position="268"/>
        <end position="290"/>
    </location>
</feature>
<feature type="transmembrane region" description="Helical" evidence="14">
    <location>
        <begin position="83"/>
        <end position="99"/>
    </location>
</feature>
<comment type="function">
    <text evidence="11 14">Dol-P-Man:Man(5)GlcNAc(2)-PP-Dol alpha-1,3-mannosyltransferase that operates in the biosynthetic pathway of dolichol-linked oligosaccharides, the glycan precursors employed in protein asparagine (N)-glycosylation. The assembly of dolichol-linked oligosaccharides begins on the cytosolic side of the endoplasmic reticulum membrane and finishes in its lumen. The sequential addition of sugars to dolichol pyrophosphate produces dolichol-linked oligosaccharides containing fourteen sugars, including two GlcNAcs, nine mannoses and three glucoses. Once assembled, the oligosaccharide is transferred from the lipid to nascent proteins by oligosaccharyltransferases. In the lumen of the endoplasmic reticulum, adds the first dolichyl beta-D-mannosyl phosphate derived mannose in an alpha-1,3 linkage to Man(5)GlcNAc(2)-PP-dolichol to produce Man(6)GlcNAc(2)-PP-dolichol.</text>
</comment>
<keyword evidence="8 14" id="KW-0256">Endoplasmic reticulum</keyword>
<keyword evidence="5 14" id="KW-0328">Glycosyltransferase</keyword>
<comment type="subcellular location">
    <subcellularLocation>
        <location evidence="1 14">Endoplasmic reticulum membrane</location>
        <topology evidence="1 14">Multi-pass membrane protein</topology>
    </subcellularLocation>
</comment>
<comment type="catalytic activity">
    <reaction evidence="12 14">
        <text>an alpha-D-Man-(1-&gt;2)-alpha-D-Man-(1-&gt;2)-alpha-D-Man-(1-&gt;3)-[alpha-D-Man-(1-&gt;6)]-beta-D-Man-(1-&gt;4)-beta-D-GlcNAc-(1-&gt;4)-alpha-D-GlcNAc-diphospho-di-trans,poly-cis-dolichol + a di-trans,poly-cis-dolichyl beta-D-mannosyl phosphate = an alpha-D-Man-(1-&gt;2)-alpha-D-Man-(1-&gt;2)-alpha-D-Man-(1-&gt;3)-[alpha-D-Man-(1-&gt;3)-alpha-D-Man-(1-&gt;6)]-beta-D-Man-(1-&gt;4)-beta-D-GlcNAc-(1-&gt;4)-alpha-D-GlcNAc-diphospho-di-trans,poly-cis-dolichol + a di-trans,poly-cis-dolichyl phosphate + H(+)</text>
        <dbReference type="Rhea" id="RHEA:29527"/>
        <dbReference type="Rhea" id="RHEA-COMP:19498"/>
        <dbReference type="Rhea" id="RHEA-COMP:19501"/>
        <dbReference type="Rhea" id="RHEA-COMP:19516"/>
        <dbReference type="Rhea" id="RHEA-COMP:19517"/>
        <dbReference type="ChEBI" id="CHEBI:15378"/>
        <dbReference type="ChEBI" id="CHEBI:57683"/>
        <dbReference type="ChEBI" id="CHEBI:58211"/>
        <dbReference type="ChEBI" id="CHEBI:132515"/>
        <dbReference type="ChEBI" id="CHEBI:132516"/>
        <dbReference type="EC" id="2.4.1.258"/>
    </reaction>
    <physiologicalReaction direction="left-to-right" evidence="12 14">
        <dbReference type="Rhea" id="RHEA:29528"/>
    </physiologicalReaction>
</comment>
<gene>
    <name evidence="15" type="ORF">AMORRO_LOCUS7979</name>
</gene>
<feature type="transmembrane region" description="Helical" evidence="14">
    <location>
        <begin position="26"/>
        <end position="46"/>
    </location>
</feature>
<evidence type="ECO:0000256" key="8">
    <source>
        <dbReference type="ARBA" id="ARBA00022824"/>
    </source>
</evidence>
<evidence type="ECO:0000256" key="13">
    <source>
        <dbReference type="ARBA" id="ARBA00093457"/>
    </source>
</evidence>
<comment type="pathway">
    <text evidence="2 14">Protein modification; protein glycosylation.</text>
</comment>
<evidence type="ECO:0000256" key="12">
    <source>
        <dbReference type="ARBA" id="ARBA00049506"/>
    </source>
</evidence>
<proteinExistence type="inferred from homology"/>
<keyword evidence="9 14" id="KW-1133">Transmembrane helix</keyword>
<evidence type="ECO:0000313" key="16">
    <source>
        <dbReference type="Proteomes" id="UP000789342"/>
    </source>
</evidence>
<evidence type="ECO:0000256" key="9">
    <source>
        <dbReference type="ARBA" id="ARBA00022989"/>
    </source>
</evidence>
<evidence type="ECO:0000256" key="5">
    <source>
        <dbReference type="ARBA" id="ARBA00022676"/>
    </source>
</evidence>
<evidence type="ECO:0000256" key="3">
    <source>
        <dbReference type="ARBA" id="ARBA00011964"/>
    </source>
</evidence>
<feature type="transmembrane region" description="Helical" evidence="14">
    <location>
        <begin position="186"/>
        <end position="207"/>
    </location>
</feature>
<keyword evidence="16" id="KW-1185">Reference proteome</keyword>
<dbReference type="GO" id="GO:0052925">
    <property type="term" value="F:dol-P-Man:Man(5)GlcNAc(2)-PP-Dol alpha-1,3-mannosyltransferase activity"/>
    <property type="evidence" value="ECO:0007669"/>
    <property type="project" value="UniProtKB-EC"/>
</dbReference>
<feature type="transmembrane region" description="Helical" evidence="14">
    <location>
        <begin position="156"/>
        <end position="174"/>
    </location>
</feature>
<evidence type="ECO:0000256" key="1">
    <source>
        <dbReference type="ARBA" id="ARBA00004477"/>
    </source>
</evidence>
<protein>
    <recommendedName>
        <fullName evidence="4 14">Dol-P-Man:Man(5)GlcNAc(2)-PP-Dol alpha-1,3-mannosyltransferase</fullName>
        <ecNumber evidence="3 14">2.4.1.258</ecNumber>
    </recommendedName>
    <alternativeName>
        <fullName evidence="14">Dol-P-Man-dependent alpha(1-3)-mannosyltransferase</fullName>
    </alternativeName>
</protein>
<dbReference type="AlphaFoldDB" id="A0A9N9CL02"/>
<feature type="transmembrane region" description="Helical" evidence="14">
    <location>
        <begin position="111"/>
        <end position="128"/>
    </location>
</feature>
<evidence type="ECO:0000256" key="2">
    <source>
        <dbReference type="ARBA" id="ARBA00004922"/>
    </source>
</evidence>
<comment type="caution">
    <text evidence="15">The sequence shown here is derived from an EMBL/GenBank/DDBJ whole genome shotgun (WGS) entry which is preliminary data.</text>
</comment>
<keyword evidence="7 14" id="KW-0812">Transmembrane</keyword>
<dbReference type="EC" id="2.4.1.258" evidence="3 14"/>
<evidence type="ECO:0000313" key="15">
    <source>
        <dbReference type="EMBL" id="CAG8605616.1"/>
    </source>
</evidence>
<dbReference type="EMBL" id="CAJVPV010006460">
    <property type="protein sequence ID" value="CAG8605616.1"/>
    <property type="molecule type" value="Genomic_DNA"/>
</dbReference>
<evidence type="ECO:0000256" key="10">
    <source>
        <dbReference type="ARBA" id="ARBA00023136"/>
    </source>
</evidence>
<dbReference type="GO" id="GO:0005789">
    <property type="term" value="C:endoplasmic reticulum membrane"/>
    <property type="evidence" value="ECO:0007669"/>
    <property type="project" value="UniProtKB-SubCell"/>
</dbReference>
<evidence type="ECO:0000256" key="6">
    <source>
        <dbReference type="ARBA" id="ARBA00022679"/>
    </source>
</evidence>
<dbReference type="OrthoDB" id="20028at2759"/>
<keyword evidence="6 14" id="KW-0808">Transferase</keyword>
<evidence type="ECO:0000256" key="14">
    <source>
        <dbReference type="RuleBase" id="RU364047"/>
    </source>
</evidence>
<dbReference type="Pfam" id="PF05208">
    <property type="entry name" value="ALG3"/>
    <property type="match status" value="1"/>
</dbReference>
<accession>A0A9N9CL02</accession>
<evidence type="ECO:0000256" key="4">
    <source>
        <dbReference type="ARBA" id="ARBA00015561"/>
    </source>
</evidence>
<feature type="transmembrane region" description="Helical" evidence="14">
    <location>
        <begin position="216"/>
        <end position="234"/>
    </location>
</feature>
<sequence length="373" mass="43665">MELQNVRSTVTKSLLLAKSLLFDPEFFWYTATCLLLGEAVLNVLIIKYVSFTEIDWQAYMQEVSIFLNGERDYTNLVGDTGPCVYPAGFVYVYSALYYLSSGGANIRKVQYIFAIVYLWTLYVVFNLYRRSRQIPPYVLIFICVSKRLHSIYVLRLFNDVIAMTLLYTCMWAMIEKRWKLSCVIYSLALSIKMNVLLFFPAFGVLLFKSLGTWRTLAHLTLILLVQVILAYPFLVTYPRSYIGRAFEFSRVFTYKWTVNWKFFDEETFINTGFSNVLLIGHGFVLMTFLFRRWCRTDGGVLPLLFRGFFWRREDIFRQSKAVTADRKDLYYQFDVMAIIEYCWNVYPSTSKSSLILFASHLIVLTGLWSGDSE</sequence>
<organism evidence="15 16">
    <name type="scientific">Acaulospora morrowiae</name>
    <dbReference type="NCBI Taxonomy" id="94023"/>
    <lineage>
        <taxon>Eukaryota</taxon>
        <taxon>Fungi</taxon>
        <taxon>Fungi incertae sedis</taxon>
        <taxon>Mucoromycota</taxon>
        <taxon>Glomeromycotina</taxon>
        <taxon>Glomeromycetes</taxon>
        <taxon>Diversisporales</taxon>
        <taxon>Acaulosporaceae</taxon>
        <taxon>Acaulospora</taxon>
    </lineage>
</organism>